<comment type="caution">
    <text evidence="2">The sequence shown here is derived from an EMBL/GenBank/DDBJ whole genome shotgun (WGS) entry which is preliminary data.</text>
</comment>
<dbReference type="AlphaFoldDB" id="A0A8T0V267"/>
<reference evidence="2" key="1">
    <citation type="submission" date="2020-05" db="EMBL/GenBank/DDBJ databases">
        <title>WGS assembly of Panicum virgatum.</title>
        <authorList>
            <person name="Lovell J.T."/>
            <person name="Jenkins J."/>
            <person name="Shu S."/>
            <person name="Juenger T.E."/>
            <person name="Schmutz J."/>
        </authorList>
    </citation>
    <scope>NUCLEOTIDE SEQUENCE</scope>
    <source>
        <strain evidence="2">AP13</strain>
    </source>
</reference>
<feature type="compositionally biased region" description="Low complexity" evidence="1">
    <location>
        <begin position="1"/>
        <end position="28"/>
    </location>
</feature>
<evidence type="ECO:0000256" key="1">
    <source>
        <dbReference type="SAM" id="MobiDB-lite"/>
    </source>
</evidence>
<name>A0A8T0V267_PANVG</name>
<accession>A0A8T0V267</accession>
<proteinExistence type="predicted"/>
<feature type="region of interest" description="Disordered" evidence="1">
    <location>
        <begin position="1"/>
        <end position="75"/>
    </location>
</feature>
<evidence type="ECO:0000313" key="2">
    <source>
        <dbReference type="EMBL" id="KAG2626269.1"/>
    </source>
</evidence>
<organism evidence="2 3">
    <name type="scientific">Panicum virgatum</name>
    <name type="common">Blackwell switchgrass</name>
    <dbReference type="NCBI Taxonomy" id="38727"/>
    <lineage>
        <taxon>Eukaryota</taxon>
        <taxon>Viridiplantae</taxon>
        <taxon>Streptophyta</taxon>
        <taxon>Embryophyta</taxon>
        <taxon>Tracheophyta</taxon>
        <taxon>Spermatophyta</taxon>
        <taxon>Magnoliopsida</taxon>
        <taxon>Liliopsida</taxon>
        <taxon>Poales</taxon>
        <taxon>Poaceae</taxon>
        <taxon>PACMAD clade</taxon>
        <taxon>Panicoideae</taxon>
        <taxon>Panicodae</taxon>
        <taxon>Paniceae</taxon>
        <taxon>Panicinae</taxon>
        <taxon>Panicum</taxon>
        <taxon>Panicum sect. Hiantes</taxon>
    </lineage>
</organism>
<feature type="compositionally biased region" description="Low complexity" evidence="1">
    <location>
        <begin position="205"/>
        <end position="214"/>
    </location>
</feature>
<dbReference type="Proteomes" id="UP000823388">
    <property type="component" value="Chromosome 3K"/>
</dbReference>
<feature type="compositionally biased region" description="Low complexity" evidence="1">
    <location>
        <begin position="46"/>
        <end position="59"/>
    </location>
</feature>
<feature type="compositionally biased region" description="Low complexity" evidence="1">
    <location>
        <begin position="156"/>
        <end position="178"/>
    </location>
</feature>
<gene>
    <name evidence="2" type="ORF">PVAP13_3KG317108</name>
</gene>
<protein>
    <submittedName>
        <fullName evidence="2">Uncharacterized protein</fullName>
    </submittedName>
</protein>
<keyword evidence="3" id="KW-1185">Reference proteome</keyword>
<evidence type="ECO:0000313" key="3">
    <source>
        <dbReference type="Proteomes" id="UP000823388"/>
    </source>
</evidence>
<feature type="region of interest" description="Disordered" evidence="1">
    <location>
        <begin position="120"/>
        <end position="214"/>
    </location>
</feature>
<sequence length="226" mass="22922">MSDLLNPPTTPTNRRPLHSLSLLPSAPFRPRRPSSTMAGLPRRCHTSLPTASSPSLLPSFHGGHPSPSLTRGHGGSMAAAMAPLELPPPVSRGAAPPLRWSLRRRAVAAWAQCHRCSSLPLPSASLPPPPSVALRPPSLTGSGARNGARWHPTPAPSGGRATAGAGAAAAGEGARWGPCSSTPAAARRRRLRRGGATRGRGGNAPGAAAAAGGRTWRGVAAAAGAW</sequence>
<feature type="compositionally biased region" description="Basic residues" evidence="1">
    <location>
        <begin position="186"/>
        <end position="195"/>
    </location>
</feature>
<dbReference type="EMBL" id="CM029041">
    <property type="protein sequence ID" value="KAG2626269.1"/>
    <property type="molecule type" value="Genomic_DNA"/>
</dbReference>